<name>A0AAV3JA26_LEPBO</name>
<sequence>MKALVTGGAGFIGSHLVDLLLENQFEVTVLDNFSTGRAFNLNHVKEKIDLVECDLSIQEDWIKKFQSIDYVFHLAALADIVPSIQNPEGYFQSNVTGTLNVLQASRHYGVKRFVYAASSSCYGIPELYPTPETSPILPQYPYALTKRMGEELVMHWAQVYKFPALSLRFFNVYGPRSRTSGTYGAVFGVFLAQKLAGKPFTVVGDGKQTRDFTYVRDVVEAVFAAAQSDKVGEIYNVGSGATISVNRIVELLKGEVTYIPKRPGEPDSTFADITKIKENLKWSPKISIETGIGELLKNIDYWREAPVWTPDKIEKATSDWFKYLGGTNS</sequence>
<feature type="domain" description="NAD-dependent epimerase/dehydratase" evidence="1">
    <location>
        <begin position="3"/>
        <end position="238"/>
    </location>
</feature>
<proteinExistence type="predicted"/>
<gene>
    <name evidence="2" type="ORF">LEP1GSC103_1350</name>
</gene>
<evidence type="ECO:0000259" key="1">
    <source>
        <dbReference type="Pfam" id="PF01370"/>
    </source>
</evidence>
<comment type="caution">
    <text evidence="2">The sequence shown here is derived from an EMBL/GenBank/DDBJ whole genome shotgun (WGS) entry which is preliminary data.</text>
</comment>
<accession>A0AAV3JA26</accession>
<dbReference type="Gene3D" id="3.90.25.10">
    <property type="entry name" value="UDP-galactose 4-epimerase, domain 1"/>
    <property type="match status" value="1"/>
</dbReference>
<reference evidence="2 3" key="1">
    <citation type="submission" date="2013-04" db="EMBL/GenBank/DDBJ databases">
        <authorList>
            <person name="Harkins D.M."/>
            <person name="Durkin A.S."/>
            <person name="Brinkac L.M."/>
            <person name="Haft D.H."/>
            <person name="Selengut J.D."/>
            <person name="Sanka R."/>
            <person name="DePew J."/>
            <person name="Purushe J."/>
            <person name="Chanthongthip A."/>
            <person name="Lattana O."/>
            <person name="Phetsouvanh R."/>
            <person name="Newton P.N."/>
            <person name="Vinetz J.M."/>
            <person name="Sutton G.G."/>
            <person name="Nierman W.C."/>
            <person name="Fouts D.E."/>
        </authorList>
    </citation>
    <scope>NUCLEOTIDE SEQUENCE [LARGE SCALE GENOMIC DNA]</scope>
    <source>
        <strain evidence="2 3">UI 09931</strain>
    </source>
</reference>
<organism evidence="2 3">
    <name type="scientific">Leptospira borgpetersenii serovar Javanica str. UI 09931</name>
    <dbReference type="NCBI Taxonomy" id="1049767"/>
    <lineage>
        <taxon>Bacteria</taxon>
        <taxon>Pseudomonadati</taxon>
        <taxon>Spirochaetota</taxon>
        <taxon>Spirochaetia</taxon>
        <taxon>Leptospirales</taxon>
        <taxon>Leptospiraceae</taxon>
        <taxon>Leptospira</taxon>
    </lineage>
</organism>
<dbReference type="InterPro" id="IPR036291">
    <property type="entry name" value="NAD(P)-bd_dom_sf"/>
</dbReference>
<dbReference type="Proteomes" id="UP000014570">
    <property type="component" value="Unassembled WGS sequence"/>
</dbReference>
<protein>
    <submittedName>
        <fullName evidence="2">3-beta hydroxysteroid dehydrogenase/isomerase family protein</fullName>
    </submittedName>
</protein>
<evidence type="ECO:0000313" key="2">
    <source>
        <dbReference type="EMBL" id="EPG56499.1"/>
    </source>
</evidence>
<dbReference type="CDD" id="cd05256">
    <property type="entry name" value="UDP_AE_SDR_e"/>
    <property type="match status" value="1"/>
</dbReference>
<dbReference type="PANTHER" id="PTHR43245">
    <property type="entry name" value="BIFUNCTIONAL POLYMYXIN RESISTANCE PROTEIN ARNA"/>
    <property type="match status" value="1"/>
</dbReference>
<dbReference type="Pfam" id="PF01370">
    <property type="entry name" value="Epimerase"/>
    <property type="match status" value="1"/>
</dbReference>
<dbReference type="EMBL" id="AHNP02000013">
    <property type="protein sequence ID" value="EPG56499.1"/>
    <property type="molecule type" value="Genomic_DNA"/>
</dbReference>
<dbReference type="InterPro" id="IPR050177">
    <property type="entry name" value="Lipid_A_modif_metabolic_enz"/>
</dbReference>
<dbReference type="AlphaFoldDB" id="A0AAV3JA26"/>
<dbReference type="Gene3D" id="3.40.50.720">
    <property type="entry name" value="NAD(P)-binding Rossmann-like Domain"/>
    <property type="match status" value="1"/>
</dbReference>
<evidence type="ECO:0000313" key="3">
    <source>
        <dbReference type="Proteomes" id="UP000014570"/>
    </source>
</evidence>
<dbReference type="PANTHER" id="PTHR43245:SF13">
    <property type="entry name" value="UDP-D-APIOSE_UDP-D-XYLOSE SYNTHASE 2"/>
    <property type="match status" value="1"/>
</dbReference>
<dbReference type="RefSeq" id="WP_002733534.1">
    <property type="nucleotide sequence ID" value="NZ_AHNP02000013.1"/>
</dbReference>
<dbReference type="GeneID" id="61174553"/>
<dbReference type="InterPro" id="IPR001509">
    <property type="entry name" value="Epimerase_deHydtase"/>
</dbReference>
<dbReference type="SUPFAM" id="SSF51735">
    <property type="entry name" value="NAD(P)-binding Rossmann-fold domains"/>
    <property type="match status" value="1"/>
</dbReference>